<name>A0A927CWG5_9BACI</name>
<evidence type="ECO:0000313" key="1">
    <source>
        <dbReference type="EMBL" id="MBD3108341.1"/>
    </source>
</evidence>
<proteinExistence type="predicted"/>
<dbReference type="EMBL" id="JACXSI010000016">
    <property type="protein sequence ID" value="MBD3108341.1"/>
    <property type="molecule type" value="Genomic_DNA"/>
</dbReference>
<dbReference type="RefSeq" id="WP_190997884.1">
    <property type="nucleotide sequence ID" value="NZ_JACXSI010000016.1"/>
</dbReference>
<reference evidence="1" key="1">
    <citation type="submission" date="2020-09" db="EMBL/GenBank/DDBJ databases">
        <title>Bacillus faecalis sp. nov., a moderately halophilic bacterium isolated from cow faeces.</title>
        <authorList>
            <person name="Jiang L."/>
            <person name="Lee J."/>
        </authorList>
    </citation>
    <scope>NUCLEOTIDE SEQUENCE</scope>
    <source>
        <strain evidence="1">AGMB 02131</strain>
    </source>
</reference>
<gene>
    <name evidence="1" type="ORF">IEO70_08175</name>
</gene>
<sequence length="74" mass="8699">MAVIHFIEIDKKQVVLTQILKKIPAVDADVKIKGRKGKIMSVEEKEENIFHVQVFFEPIVKKQISLKDDKKRRR</sequence>
<dbReference type="Proteomes" id="UP000602076">
    <property type="component" value="Unassembled WGS sequence"/>
</dbReference>
<comment type="caution">
    <text evidence="1">The sequence shown here is derived from an EMBL/GenBank/DDBJ whole genome shotgun (WGS) entry which is preliminary data.</text>
</comment>
<evidence type="ECO:0000313" key="2">
    <source>
        <dbReference type="Proteomes" id="UP000602076"/>
    </source>
</evidence>
<protein>
    <submittedName>
        <fullName evidence="1">Uncharacterized protein</fullName>
    </submittedName>
</protein>
<keyword evidence="2" id="KW-1185">Reference proteome</keyword>
<organism evidence="1 2">
    <name type="scientific">Peribacillus faecalis</name>
    <dbReference type="NCBI Taxonomy" id="2772559"/>
    <lineage>
        <taxon>Bacteria</taxon>
        <taxon>Bacillati</taxon>
        <taxon>Bacillota</taxon>
        <taxon>Bacilli</taxon>
        <taxon>Bacillales</taxon>
        <taxon>Bacillaceae</taxon>
        <taxon>Peribacillus</taxon>
    </lineage>
</organism>
<dbReference type="AlphaFoldDB" id="A0A927CWG5"/>
<accession>A0A927CWG5</accession>